<evidence type="ECO:0000256" key="6">
    <source>
        <dbReference type="HAMAP-Rule" id="MF_01042"/>
    </source>
</evidence>
<evidence type="ECO:0000256" key="1">
    <source>
        <dbReference type="ARBA" id="ARBA00022722"/>
    </source>
</evidence>
<evidence type="ECO:0000256" key="4">
    <source>
        <dbReference type="ARBA" id="ARBA00022801"/>
    </source>
</evidence>
<protein>
    <recommendedName>
        <fullName evidence="6">Ribosome rescue factor SmrB</fullName>
        <ecNumber evidence="6">3.1.-.-</ecNumber>
    </recommendedName>
</protein>
<dbReference type="GO" id="GO:0016787">
    <property type="term" value="F:hydrolase activity"/>
    <property type="evidence" value="ECO:0007669"/>
    <property type="project" value="UniProtKB-KW"/>
</dbReference>
<dbReference type="PANTHER" id="PTHR35562">
    <property type="entry name" value="DNA ENDONUCLEASE SMRA-RELATED"/>
    <property type="match status" value="1"/>
</dbReference>
<dbReference type="InterPro" id="IPR022990">
    <property type="entry name" value="SmrB-like"/>
</dbReference>
<organism evidence="8 9">
    <name type="scientific">Pseudidiomarina indica</name>
    <dbReference type="NCBI Taxonomy" id="1159017"/>
    <lineage>
        <taxon>Bacteria</taxon>
        <taxon>Pseudomonadati</taxon>
        <taxon>Pseudomonadota</taxon>
        <taxon>Gammaproteobacteria</taxon>
        <taxon>Alteromonadales</taxon>
        <taxon>Idiomarinaceae</taxon>
        <taxon>Pseudidiomarina</taxon>
    </lineage>
</organism>
<dbReference type="GO" id="GO:0004521">
    <property type="term" value="F:RNA endonuclease activity"/>
    <property type="evidence" value="ECO:0007669"/>
    <property type="project" value="UniProtKB-UniRule"/>
</dbReference>
<proteinExistence type="inferred from homology"/>
<evidence type="ECO:0000259" key="7">
    <source>
        <dbReference type="PROSITE" id="PS50828"/>
    </source>
</evidence>
<reference evidence="9" key="1">
    <citation type="submission" date="2016-10" db="EMBL/GenBank/DDBJ databases">
        <authorList>
            <person name="Varghese N."/>
            <person name="Submissions S."/>
        </authorList>
    </citation>
    <scope>NUCLEOTIDE SEQUENCE [LARGE SCALE GENOMIC DNA]</scope>
    <source>
        <strain evidence="9">CGMCC 1.10824</strain>
    </source>
</reference>
<dbReference type="RefSeq" id="WP_092592719.1">
    <property type="nucleotide sequence ID" value="NZ_FMXN01000005.1"/>
</dbReference>
<dbReference type="SUPFAM" id="SSF160443">
    <property type="entry name" value="SMR domain-like"/>
    <property type="match status" value="1"/>
</dbReference>
<dbReference type="SMART" id="SM00463">
    <property type="entry name" value="SMR"/>
    <property type="match status" value="1"/>
</dbReference>
<feature type="domain" description="Smr" evidence="7">
    <location>
        <begin position="92"/>
        <end position="167"/>
    </location>
</feature>
<keyword evidence="2 6" id="KW-0699">rRNA-binding</keyword>
<dbReference type="OrthoDB" id="5795446at2"/>
<keyword evidence="5 6" id="KW-0694">RNA-binding</keyword>
<keyword evidence="3 6" id="KW-0255">Endonuclease</keyword>
<dbReference type="AlphaFoldDB" id="A0A1G6CBI8"/>
<dbReference type="InterPro" id="IPR002625">
    <property type="entry name" value="Smr_dom"/>
</dbReference>
<evidence type="ECO:0000256" key="3">
    <source>
        <dbReference type="ARBA" id="ARBA00022759"/>
    </source>
</evidence>
<dbReference type="PROSITE" id="PS50828">
    <property type="entry name" value="SMR"/>
    <property type="match status" value="1"/>
</dbReference>
<keyword evidence="4 6" id="KW-0378">Hydrolase</keyword>
<gene>
    <name evidence="6" type="primary">smrB</name>
    <name evidence="8" type="ORF">SAMN02927930_01184</name>
</gene>
<dbReference type="Pfam" id="PF01713">
    <property type="entry name" value="Smr"/>
    <property type="match status" value="1"/>
</dbReference>
<evidence type="ECO:0000256" key="2">
    <source>
        <dbReference type="ARBA" id="ARBA00022730"/>
    </source>
</evidence>
<dbReference type="EMBL" id="FMXN01000005">
    <property type="protein sequence ID" value="SDB30223.1"/>
    <property type="molecule type" value="Genomic_DNA"/>
</dbReference>
<evidence type="ECO:0000313" key="8">
    <source>
        <dbReference type="EMBL" id="SDB30223.1"/>
    </source>
</evidence>
<accession>A0A1G6CBI8</accession>
<comment type="function">
    <text evidence="6">Acts as a ribosome collision sensor. Detects stalled/collided disomes (pairs of ribosomes where the leading ribosome is stalled and a second ribosome has collided with it) and endonucleolytically cleaves mRNA at the 5' boundary of the stalled ribosome. Stalled/collided disomes form a new interface (primarily via the 30S subunits) that binds SmrB. Cleaved mRNA becomes available for tmRNA ligation, leading to ribosomal subunit dissociation and rescue of stalled ribosomes.</text>
</comment>
<dbReference type="NCBIfam" id="NF003432">
    <property type="entry name" value="PRK04946.1"/>
    <property type="match status" value="1"/>
</dbReference>
<dbReference type="EC" id="3.1.-.-" evidence="6"/>
<evidence type="ECO:0000313" key="9">
    <source>
        <dbReference type="Proteomes" id="UP000199626"/>
    </source>
</evidence>
<keyword evidence="9" id="KW-1185">Reference proteome</keyword>
<name>A0A1G6CBI8_9GAMM</name>
<dbReference type="InterPro" id="IPR036063">
    <property type="entry name" value="Smr_dom_sf"/>
</dbReference>
<dbReference type="Proteomes" id="UP000199626">
    <property type="component" value="Unassembled WGS sequence"/>
</dbReference>
<dbReference type="GO" id="GO:0019843">
    <property type="term" value="F:rRNA binding"/>
    <property type="evidence" value="ECO:0007669"/>
    <property type="project" value="UniProtKB-UniRule"/>
</dbReference>
<dbReference type="Gene3D" id="3.30.1370.110">
    <property type="match status" value="1"/>
</dbReference>
<dbReference type="GO" id="GO:0072344">
    <property type="term" value="P:rescue of stalled ribosome"/>
    <property type="evidence" value="ECO:0007669"/>
    <property type="project" value="UniProtKB-UniRule"/>
</dbReference>
<comment type="similarity">
    <text evidence="6">Belongs to the SmrB family.</text>
</comment>
<comment type="subunit">
    <text evidence="6">Associates with collided ribosomes, but not with correctly translating polysomes.</text>
</comment>
<dbReference type="STRING" id="1159017.SAMN02927930_01184"/>
<dbReference type="PANTHER" id="PTHR35562:SF1">
    <property type="entry name" value="UPF0115 PROTEIN YFCN"/>
    <property type="match status" value="1"/>
</dbReference>
<evidence type="ECO:0000256" key="5">
    <source>
        <dbReference type="ARBA" id="ARBA00022884"/>
    </source>
</evidence>
<dbReference type="HAMAP" id="MF_01042">
    <property type="entry name" value="SmrB"/>
    <property type="match status" value="1"/>
</dbReference>
<sequence length="170" mass="19355">MNDEQDDLSLFRKTVQVDRRIHNETVEHVRPKPNFSNSPRRLGVRQQQAEFFFSDTYRAHLPEGPVRYCAEEESSYLLKQLRRGDYEPELFLDLHGLTQAQAKREVAALLSACQKEQVSCCAIMSGHGRGILKENLPHWLVQHPAVRAFHQAPPHHGGQASVLVLVAIPD</sequence>
<keyword evidence="1 6" id="KW-0540">Nuclease</keyword>